<comment type="caution">
    <text evidence="2">The sequence shown here is derived from an EMBL/GenBank/DDBJ whole genome shotgun (WGS) entry which is preliminary data.</text>
</comment>
<evidence type="ECO:0000313" key="2">
    <source>
        <dbReference type="EMBL" id="VIO68676.1"/>
    </source>
</evidence>
<feature type="region of interest" description="Disordered" evidence="1">
    <location>
        <begin position="125"/>
        <end position="148"/>
    </location>
</feature>
<organism evidence="2 3">
    <name type="scientific">Bradyrhizobium ivorense</name>
    <dbReference type="NCBI Taxonomy" id="2511166"/>
    <lineage>
        <taxon>Bacteria</taxon>
        <taxon>Pseudomonadati</taxon>
        <taxon>Pseudomonadota</taxon>
        <taxon>Alphaproteobacteria</taxon>
        <taxon>Hyphomicrobiales</taxon>
        <taxon>Nitrobacteraceae</taxon>
        <taxon>Bradyrhizobium</taxon>
    </lineage>
</organism>
<keyword evidence="3" id="KW-1185">Reference proteome</keyword>
<gene>
    <name evidence="2" type="ORF">CI1B_23000</name>
</gene>
<evidence type="ECO:0000313" key="3">
    <source>
        <dbReference type="Proteomes" id="UP000328092"/>
    </source>
</evidence>
<dbReference type="OrthoDB" id="8232875at2"/>
<feature type="compositionally biased region" description="Gly residues" evidence="1">
    <location>
        <begin position="78"/>
        <end position="87"/>
    </location>
</feature>
<dbReference type="EMBL" id="CAADFC020000008">
    <property type="protein sequence ID" value="VIO68676.1"/>
    <property type="molecule type" value="Genomic_DNA"/>
</dbReference>
<protein>
    <submittedName>
        <fullName evidence="2">Uncharacterized protein</fullName>
    </submittedName>
</protein>
<reference evidence="2" key="1">
    <citation type="submission" date="2019-02" db="EMBL/GenBank/DDBJ databases">
        <authorList>
            <person name="Pothier F.J."/>
        </authorList>
    </citation>
    <scope>NUCLEOTIDE SEQUENCE</scope>
    <source>
        <strain evidence="2">CI-1B</strain>
    </source>
</reference>
<dbReference type="AlphaFoldDB" id="A0A508T3E2"/>
<feature type="region of interest" description="Disordered" evidence="1">
    <location>
        <begin position="74"/>
        <end position="93"/>
    </location>
</feature>
<accession>A0A508T3E2</accession>
<name>A0A508T3E2_9BRAD</name>
<evidence type="ECO:0000256" key="1">
    <source>
        <dbReference type="SAM" id="MobiDB-lite"/>
    </source>
</evidence>
<sequence length="148" mass="15486">MNFQPAKHDLARPALSEVESVGVHAHLATQDPGRWGVELPSAAGPVYSLRANHVAIALSEQIKAHPRPVQGVVTARSAGGGLGGRLGLRGPPTQIERHQRGTLRRVGKSQIRLVKIDRISAPIVGSHAGGDCTADGISSRPAPRNVAS</sequence>
<dbReference type="Proteomes" id="UP000328092">
    <property type="component" value="Unassembled WGS sequence"/>
</dbReference>
<proteinExistence type="predicted"/>